<proteinExistence type="predicted"/>
<reference evidence="1 2" key="1">
    <citation type="submission" date="2024-06" db="EMBL/GenBank/DDBJ databases">
        <title>Genomic Encyclopedia of Type Strains, Phase IV (KMG-IV): sequencing the most valuable type-strain genomes for metagenomic binning, comparative biology and taxonomic classification.</title>
        <authorList>
            <person name="Goeker M."/>
        </authorList>
    </citation>
    <scope>NUCLEOTIDE SEQUENCE [LARGE SCALE GENOMIC DNA]</scope>
    <source>
        <strain evidence="1 2">DSM 21331</strain>
    </source>
</reference>
<dbReference type="Proteomes" id="UP001549145">
    <property type="component" value="Unassembled WGS sequence"/>
</dbReference>
<organism evidence="1 2">
    <name type="scientific">Methylobacterium goesingense</name>
    <dbReference type="NCBI Taxonomy" id="243690"/>
    <lineage>
        <taxon>Bacteria</taxon>
        <taxon>Pseudomonadati</taxon>
        <taxon>Pseudomonadota</taxon>
        <taxon>Alphaproteobacteria</taxon>
        <taxon>Hyphomicrobiales</taxon>
        <taxon>Methylobacteriaceae</taxon>
        <taxon>Methylobacterium</taxon>
    </lineage>
</organism>
<evidence type="ECO:0000313" key="2">
    <source>
        <dbReference type="Proteomes" id="UP001549145"/>
    </source>
</evidence>
<sequence>MAERDALGALTVEVADLRLEVATLGAAMGQIIVGQQAQTALLDALLAAVTDLGAEGGGDGLAEALGRIADSLDAQGDSLDGMRAGLDAIPGAVAVAIQAGR</sequence>
<gene>
    <name evidence="1" type="ORF">ABID43_004892</name>
</gene>
<evidence type="ECO:0000313" key="1">
    <source>
        <dbReference type="EMBL" id="MET3695324.1"/>
    </source>
</evidence>
<protein>
    <submittedName>
        <fullName evidence="1">Uncharacterized protein</fullName>
    </submittedName>
</protein>
<comment type="caution">
    <text evidence="1">The sequence shown here is derived from an EMBL/GenBank/DDBJ whole genome shotgun (WGS) entry which is preliminary data.</text>
</comment>
<accession>A0ABV2LCL1</accession>
<dbReference type="EMBL" id="JBEPMM010000026">
    <property type="protein sequence ID" value="MET3695324.1"/>
    <property type="molecule type" value="Genomic_DNA"/>
</dbReference>
<keyword evidence="2" id="KW-1185">Reference proteome</keyword>
<dbReference type="RefSeq" id="WP_238279018.1">
    <property type="nucleotide sequence ID" value="NZ_BPQL01000048.1"/>
</dbReference>
<name>A0ABV2LCL1_9HYPH</name>